<name>A0A7Z2YES8_9VIBR</name>
<dbReference type="Gene3D" id="3.10.180.10">
    <property type="entry name" value="2,3-Dihydroxybiphenyl 1,2-Dioxygenase, domain 1"/>
    <property type="match status" value="1"/>
</dbReference>
<organism evidence="2 3">
    <name type="scientific">Vibrio astriarenae</name>
    <dbReference type="NCBI Taxonomy" id="1481923"/>
    <lineage>
        <taxon>Bacteria</taxon>
        <taxon>Pseudomonadati</taxon>
        <taxon>Pseudomonadota</taxon>
        <taxon>Gammaproteobacteria</taxon>
        <taxon>Vibrionales</taxon>
        <taxon>Vibrionaceae</taxon>
        <taxon>Vibrio</taxon>
    </lineage>
</organism>
<evidence type="ECO:0000313" key="3">
    <source>
        <dbReference type="Proteomes" id="UP000464262"/>
    </source>
</evidence>
<dbReference type="RefSeq" id="WP_164649691.1">
    <property type="nucleotide sequence ID" value="NZ_CP047476.1"/>
</dbReference>
<proteinExistence type="predicted"/>
<accession>A0A7Z2YES8</accession>
<gene>
    <name evidence="2" type="ORF">GT360_14570</name>
</gene>
<dbReference type="Proteomes" id="UP000464262">
    <property type="component" value="Chromosome 2"/>
</dbReference>
<dbReference type="Pfam" id="PF13669">
    <property type="entry name" value="Glyoxalase_4"/>
    <property type="match status" value="1"/>
</dbReference>
<reference evidence="2 3" key="1">
    <citation type="submission" date="2020-01" db="EMBL/GenBank/DDBJ databases">
        <title>Whole genome and functional gene identification of agarase of Vibrio HN897.</title>
        <authorList>
            <person name="Liu Y."/>
            <person name="Zhao Z."/>
        </authorList>
    </citation>
    <scope>NUCLEOTIDE SEQUENCE [LARGE SCALE GENOMIC DNA]</scope>
    <source>
        <strain evidence="2 3">HN897</strain>
    </source>
</reference>
<dbReference type="PROSITE" id="PS51819">
    <property type="entry name" value="VOC"/>
    <property type="match status" value="1"/>
</dbReference>
<dbReference type="InterPro" id="IPR029068">
    <property type="entry name" value="Glyas_Bleomycin-R_OHBP_Dase"/>
</dbReference>
<keyword evidence="3" id="KW-1185">Reference proteome</keyword>
<dbReference type="EMBL" id="CP047476">
    <property type="protein sequence ID" value="QIA64788.1"/>
    <property type="molecule type" value="Genomic_DNA"/>
</dbReference>
<feature type="domain" description="VOC" evidence="1">
    <location>
        <begin position="3"/>
        <end position="127"/>
    </location>
</feature>
<sequence length="142" mass="16567">MTKLEHANITVPSIDAAVDFLKIVAPDFEVRADNEPEDSYRWAHVGNHENYLALQEPQLDQTAKDTRRPYYDIGINHLALIVNDVEAIKQVLLDKGYKMNGQIADEVSRKRVYFWDSAGFEWELVEYFTNDPEQRYRYDNVA</sequence>
<dbReference type="AlphaFoldDB" id="A0A7Z2YES8"/>
<protein>
    <submittedName>
        <fullName evidence="2">Glyoxalase</fullName>
    </submittedName>
</protein>
<dbReference type="KEGG" id="vas:GT360_14570"/>
<evidence type="ECO:0000259" key="1">
    <source>
        <dbReference type="PROSITE" id="PS51819"/>
    </source>
</evidence>
<evidence type="ECO:0000313" key="2">
    <source>
        <dbReference type="EMBL" id="QIA64788.1"/>
    </source>
</evidence>
<dbReference type="InterPro" id="IPR037523">
    <property type="entry name" value="VOC_core"/>
</dbReference>
<dbReference type="SUPFAM" id="SSF54593">
    <property type="entry name" value="Glyoxalase/Bleomycin resistance protein/Dihydroxybiphenyl dioxygenase"/>
    <property type="match status" value="1"/>
</dbReference>